<organism evidence="2 3">
    <name type="scientific">Paraburkholderia caribensis MBA4</name>
    <dbReference type="NCBI Taxonomy" id="1323664"/>
    <lineage>
        <taxon>Bacteria</taxon>
        <taxon>Pseudomonadati</taxon>
        <taxon>Pseudomonadota</taxon>
        <taxon>Betaproteobacteria</taxon>
        <taxon>Burkholderiales</taxon>
        <taxon>Burkholderiaceae</taxon>
        <taxon>Paraburkholderia</taxon>
    </lineage>
</organism>
<dbReference type="GeneID" id="69975340"/>
<dbReference type="EMBL" id="CP012746">
    <property type="protein sequence ID" value="ALL64194.1"/>
    <property type="molecule type" value="Genomic_DNA"/>
</dbReference>
<dbReference type="RefSeq" id="WP_167352341.1">
    <property type="nucleotide sequence ID" value="NZ_CP012746.1"/>
</dbReference>
<keyword evidence="1" id="KW-1133">Transmembrane helix</keyword>
<evidence type="ECO:0000256" key="1">
    <source>
        <dbReference type="SAM" id="Phobius"/>
    </source>
</evidence>
<dbReference type="Proteomes" id="UP000019146">
    <property type="component" value="Chromosome 1"/>
</dbReference>
<reference evidence="2 3" key="1">
    <citation type="journal article" date="2014" name="Genome Announc.">
        <title>Draft Genome Sequence of the Haloacid-Degrading Burkholderia caribensis Strain MBA4.</title>
        <authorList>
            <person name="Pan Y."/>
            <person name="Kong K.F."/>
            <person name="Tsang J.S."/>
        </authorList>
    </citation>
    <scope>NUCLEOTIDE SEQUENCE [LARGE SCALE GENOMIC DNA]</scope>
    <source>
        <strain evidence="2 3">MBA4</strain>
    </source>
</reference>
<gene>
    <name evidence="2" type="ORF">K788_0004882</name>
</gene>
<dbReference type="KEGG" id="bcai:K788_0004882"/>
<proteinExistence type="predicted"/>
<evidence type="ECO:0000313" key="3">
    <source>
        <dbReference type="Proteomes" id="UP000019146"/>
    </source>
</evidence>
<accession>A0A0P0R7R3</accession>
<feature type="transmembrane region" description="Helical" evidence="1">
    <location>
        <begin position="6"/>
        <end position="33"/>
    </location>
</feature>
<evidence type="ECO:0000313" key="2">
    <source>
        <dbReference type="EMBL" id="ALL64194.1"/>
    </source>
</evidence>
<keyword evidence="1" id="KW-0812">Transmembrane</keyword>
<dbReference type="AlphaFoldDB" id="A0A0P0R7R3"/>
<sequence length="46" mass="4864">MTGLGWIMVMVVAMLASWLLLSVGVAVAIALLFGTASRLFASDHDQ</sequence>
<keyword evidence="1" id="KW-0472">Membrane</keyword>
<name>A0A0P0R7R3_9BURK</name>
<protein>
    <submittedName>
        <fullName evidence="2">Uncharacterized protein</fullName>
    </submittedName>
</protein>